<dbReference type="PANTHER" id="PTHR11097:SF8">
    <property type="entry name" value="EXOSOME COMPLEX COMPONENT RRP42"/>
    <property type="match status" value="1"/>
</dbReference>
<evidence type="ECO:0000259" key="8">
    <source>
        <dbReference type="Pfam" id="PF03725"/>
    </source>
</evidence>
<dbReference type="InterPro" id="IPR027408">
    <property type="entry name" value="PNPase/RNase_PH_dom_sf"/>
</dbReference>
<dbReference type="GO" id="GO:0071038">
    <property type="term" value="P:TRAMP-dependent tRNA surveillance pathway"/>
    <property type="evidence" value="ECO:0007669"/>
    <property type="project" value="TreeGrafter"/>
</dbReference>
<evidence type="ECO:0000313" key="10">
    <source>
        <dbReference type="Proteomes" id="UP000244811"/>
    </source>
</evidence>
<dbReference type="SUPFAM" id="SSF54211">
    <property type="entry name" value="Ribosomal protein S5 domain 2-like"/>
    <property type="match status" value="1"/>
</dbReference>
<accession>A0A976MAE0</accession>
<protein>
    <recommendedName>
        <fullName evidence="6">Ribosomal RNA-processing protein 42</fullName>
    </recommendedName>
</protein>
<dbReference type="GO" id="GO:0005730">
    <property type="term" value="C:nucleolus"/>
    <property type="evidence" value="ECO:0007669"/>
    <property type="project" value="UniProtKB-SubCell"/>
</dbReference>
<dbReference type="InterPro" id="IPR015847">
    <property type="entry name" value="ExoRNase_PH_dom2"/>
</dbReference>
<dbReference type="GO" id="GO:0000467">
    <property type="term" value="P:exonucleolytic trimming to generate mature 3'-end of 5.8S rRNA from tricistronic rRNA transcript (SSU-rRNA, 5.8S rRNA, LSU-rRNA)"/>
    <property type="evidence" value="ECO:0007669"/>
    <property type="project" value="TreeGrafter"/>
</dbReference>
<sequence length="270" mass="29653">MDFIKSAISSNLRLDGRRLDEQYELNLVPNISSFSHGSSQVSFGDSVVQTTIHFSIVSPADSAPDEGMIELSISGTNVFDNSELSQKSYELLCTILYDIQFAHSFLDLKSLCILPGQFCWNVRIHLTVVKHGGSLIDALSMGVLTAFKCSEVPSVNVMLRDELESSFDSSNLQIKLSTEENQVFEKLIESLPIVTSVGKVGKNYIWAMTKEEESCSDGTLSVAVSMTGRCLAIKSKGSCFDVNSIESIIRKSSEIALDNFNTINQCLSHP</sequence>
<evidence type="ECO:0000259" key="7">
    <source>
        <dbReference type="Pfam" id="PF01138"/>
    </source>
</evidence>
<dbReference type="GO" id="GO:0016075">
    <property type="term" value="P:rRNA catabolic process"/>
    <property type="evidence" value="ECO:0007669"/>
    <property type="project" value="TreeGrafter"/>
</dbReference>
<dbReference type="InterPro" id="IPR020568">
    <property type="entry name" value="Ribosomal_Su5_D2-typ_SF"/>
</dbReference>
<feature type="domain" description="Exoribonuclease phosphorolytic" evidence="8">
    <location>
        <begin position="191"/>
        <end position="251"/>
    </location>
</feature>
<name>A0A976MAE0_THEOR</name>
<organism evidence="9 10">
    <name type="scientific">Theileria orientalis</name>
    <dbReference type="NCBI Taxonomy" id="68886"/>
    <lineage>
        <taxon>Eukaryota</taxon>
        <taxon>Sar</taxon>
        <taxon>Alveolata</taxon>
        <taxon>Apicomplexa</taxon>
        <taxon>Aconoidasida</taxon>
        <taxon>Piroplasmida</taxon>
        <taxon>Theileriidae</taxon>
        <taxon>Theileria</taxon>
    </lineage>
</organism>
<dbReference type="Pfam" id="PF01138">
    <property type="entry name" value="RNase_PH"/>
    <property type="match status" value="1"/>
</dbReference>
<evidence type="ECO:0000256" key="1">
    <source>
        <dbReference type="ARBA" id="ARBA00004496"/>
    </source>
</evidence>
<evidence type="ECO:0000256" key="2">
    <source>
        <dbReference type="ARBA" id="ARBA00004604"/>
    </source>
</evidence>
<dbReference type="SUPFAM" id="SSF55666">
    <property type="entry name" value="Ribonuclease PH domain 2-like"/>
    <property type="match status" value="1"/>
</dbReference>
<dbReference type="Gene3D" id="3.30.230.70">
    <property type="entry name" value="GHMP Kinase, N-terminal domain"/>
    <property type="match status" value="1"/>
</dbReference>
<dbReference type="GO" id="GO:0034476">
    <property type="term" value="P:U5 snRNA 3'-end processing"/>
    <property type="evidence" value="ECO:0007669"/>
    <property type="project" value="TreeGrafter"/>
</dbReference>
<evidence type="ECO:0000256" key="4">
    <source>
        <dbReference type="ARBA" id="ARBA00022490"/>
    </source>
</evidence>
<dbReference type="GO" id="GO:0035925">
    <property type="term" value="F:mRNA 3'-UTR AU-rich region binding"/>
    <property type="evidence" value="ECO:0007669"/>
    <property type="project" value="TreeGrafter"/>
</dbReference>
<dbReference type="GO" id="GO:0034475">
    <property type="term" value="P:U4 snRNA 3'-end processing"/>
    <property type="evidence" value="ECO:0007669"/>
    <property type="project" value="TreeGrafter"/>
</dbReference>
<keyword evidence="4" id="KW-0963">Cytoplasm</keyword>
<feature type="domain" description="Exoribonuclease phosphorolytic" evidence="7">
    <location>
        <begin position="25"/>
        <end position="153"/>
    </location>
</feature>
<proteinExistence type="inferred from homology"/>
<dbReference type="GO" id="GO:0034473">
    <property type="term" value="P:U1 snRNA 3'-end processing"/>
    <property type="evidence" value="ECO:0007669"/>
    <property type="project" value="TreeGrafter"/>
</dbReference>
<dbReference type="PANTHER" id="PTHR11097">
    <property type="entry name" value="EXOSOME COMPLEX EXONUCLEASE RIBOSOMAL RNA PROCESSING PROTEIN"/>
    <property type="match status" value="1"/>
</dbReference>
<evidence type="ECO:0000256" key="6">
    <source>
        <dbReference type="ARBA" id="ARBA00042523"/>
    </source>
</evidence>
<dbReference type="InterPro" id="IPR050590">
    <property type="entry name" value="Exosome_comp_Rrp42_subfam"/>
</dbReference>
<dbReference type="GO" id="GO:0000177">
    <property type="term" value="C:cytoplasmic exosome (RNase complex)"/>
    <property type="evidence" value="ECO:0007669"/>
    <property type="project" value="TreeGrafter"/>
</dbReference>
<dbReference type="InterPro" id="IPR001247">
    <property type="entry name" value="ExoRNase_PH_dom1"/>
</dbReference>
<comment type="similarity">
    <text evidence="3">Belongs to the RNase PH family.</text>
</comment>
<gene>
    <name evidence="9" type="ORF">MACK_000748</name>
</gene>
<comment type="subcellular location">
    <subcellularLocation>
        <location evidence="1">Cytoplasm</location>
    </subcellularLocation>
    <subcellularLocation>
        <location evidence="2">Nucleus</location>
        <location evidence="2">Nucleolus</location>
    </subcellularLocation>
</comment>
<dbReference type="GO" id="GO:0071028">
    <property type="term" value="P:nuclear mRNA surveillance"/>
    <property type="evidence" value="ECO:0007669"/>
    <property type="project" value="TreeGrafter"/>
</dbReference>
<dbReference type="GO" id="GO:0071035">
    <property type="term" value="P:nuclear polyadenylation-dependent rRNA catabolic process"/>
    <property type="evidence" value="ECO:0007669"/>
    <property type="project" value="TreeGrafter"/>
</dbReference>
<dbReference type="Pfam" id="PF03725">
    <property type="entry name" value="RNase_PH_C"/>
    <property type="match status" value="1"/>
</dbReference>
<dbReference type="GO" id="GO:0000176">
    <property type="term" value="C:nuclear exosome (RNase complex)"/>
    <property type="evidence" value="ECO:0007669"/>
    <property type="project" value="TreeGrafter"/>
</dbReference>
<reference evidence="9" key="1">
    <citation type="submission" date="2022-07" db="EMBL/GenBank/DDBJ databases">
        <title>Evaluation of T. orientalis genome assembly methods using nanopore sequencing and analysis of variation between genomes.</title>
        <authorList>
            <person name="Yam J."/>
            <person name="Micallef M.L."/>
            <person name="Liu M."/>
            <person name="Djordjevic S.P."/>
            <person name="Bogema D.R."/>
            <person name="Jenkins C."/>
        </authorList>
    </citation>
    <scope>NUCLEOTIDE SEQUENCE</scope>
    <source>
        <strain evidence="9">Goon Nure</strain>
    </source>
</reference>
<dbReference type="Proteomes" id="UP000244811">
    <property type="component" value="Chromosome 1"/>
</dbReference>
<dbReference type="InterPro" id="IPR036345">
    <property type="entry name" value="ExoRNase_PH_dom2_sf"/>
</dbReference>
<dbReference type="AlphaFoldDB" id="A0A976MAE0"/>
<keyword evidence="5" id="KW-0271">Exosome</keyword>
<evidence type="ECO:0000256" key="3">
    <source>
        <dbReference type="ARBA" id="ARBA00006678"/>
    </source>
</evidence>
<evidence type="ECO:0000256" key="5">
    <source>
        <dbReference type="ARBA" id="ARBA00022835"/>
    </source>
</evidence>
<dbReference type="EMBL" id="CP056069">
    <property type="protein sequence ID" value="UKK00674.2"/>
    <property type="molecule type" value="Genomic_DNA"/>
</dbReference>
<evidence type="ECO:0000313" key="9">
    <source>
        <dbReference type="EMBL" id="UKK00674.2"/>
    </source>
</evidence>